<reference evidence="2" key="1">
    <citation type="journal article" date="2022" name="bioRxiv">
        <title>Sequencing and chromosome-scale assembly of the giantPleurodeles waltlgenome.</title>
        <authorList>
            <person name="Brown T."/>
            <person name="Elewa A."/>
            <person name="Iarovenko S."/>
            <person name="Subramanian E."/>
            <person name="Araus A.J."/>
            <person name="Petzold A."/>
            <person name="Susuki M."/>
            <person name="Suzuki K.-i.T."/>
            <person name="Hayashi T."/>
            <person name="Toyoda A."/>
            <person name="Oliveira C."/>
            <person name="Osipova E."/>
            <person name="Leigh N.D."/>
            <person name="Simon A."/>
            <person name="Yun M.H."/>
        </authorList>
    </citation>
    <scope>NUCLEOTIDE SEQUENCE</scope>
    <source>
        <strain evidence="2">20211129_DDA</strain>
        <tissue evidence="2">Liver</tissue>
    </source>
</reference>
<protein>
    <submittedName>
        <fullName evidence="2">Uncharacterized protein</fullName>
    </submittedName>
</protein>
<gene>
    <name evidence="2" type="ORF">NDU88_005195</name>
</gene>
<dbReference type="AlphaFoldDB" id="A0AAV7TA02"/>
<comment type="caution">
    <text evidence="2">The sequence shown here is derived from an EMBL/GenBank/DDBJ whole genome shotgun (WGS) entry which is preliminary data.</text>
</comment>
<feature type="compositionally biased region" description="Basic and acidic residues" evidence="1">
    <location>
        <begin position="18"/>
        <end position="37"/>
    </location>
</feature>
<evidence type="ECO:0000313" key="2">
    <source>
        <dbReference type="EMBL" id="KAJ1173359.1"/>
    </source>
</evidence>
<keyword evidence="3" id="KW-1185">Reference proteome</keyword>
<organism evidence="2 3">
    <name type="scientific">Pleurodeles waltl</name>
    <name type="common">Iberian ribbed newt</name>
    <dbReference type="NCBI Taxonomy" id="8319"/>
    <lineage>
        <taxon>Eukaryota</taxon>
        <taxon>Metazoa</taxon>
        <taxon>Chordata</taxon>
        <taxon>Craniata</taxon>
        <taxon>Vertebrata</taxon>
        <taxon>Euteleostomi</taxon>
        <taxon>Amphibia</taxon>
        <taxon>Batrachia</taxon>
        <taxon>Caudata</taxon>
        <taxon>Salamandroidea</taxon>
        <taxon>Salamandridae</taxon>
        <taxon>Pleurodelinae</taxon>
        <taxon>Pleurodeles</taxon>
    </lineage>
</organism>
<sequence length="107" mass="12006">MKNTETNNTNRRLPNFEQQDKAFDKQDRSHVSKKGEKNATAALEGSEEEIGKEEDQGSEMQVGGSLSEADMQEETVSLNEVPGTWSEEWYASLEKTGEAQQLRRVAV</sequence>
<dbReference type="Proteomes" id="UP001066276">
    <property type="component" value="Chromosome 4_1"/>
</dbReference>
<name>A0AAV7TA02_PLEWA</name>
<evidence type="ECO:0000256" key="1">
    <source>
        <dbReference type="SAM" id="MobiDB-lite"/>
    </source>
</evidence>
<accession>A0AAV7TA02</accession>
<feature type="compositionally biased region" description="Polar residues" evidence="1">
    <location>
        <begin position="1"/>
        <end position="12"/>
    </location>
</feature>
<dbReference type="EMBL" id="JANPWB010000007">
    <property type="protein sequence ID" value="KAJ1173359.1"/>
    <property type="molecule type" value="Genomic_DNA"/>
</dbReference>
<feature type="region of interest" description="Disordered" evidence="1">
    <location>
        <begin position="1"/>
        <end position="82"/>
    </location>
</feature>
<proteinExistence type="predicted"/>
<evidence type="ECO:0000313" key="3">
    <source>
        <dbReference type="Proteomes" id="UP001066276"/>
    </source>
</evidence>